<dbReference type="SUPFAM" id="SSF53098">
    <property type="entry name" value="Ribonuclease H-like"/>
    <property type="match status" value="1"/>
</dbReference>
<accession>A0ABQ5YX16</accession>
<name>A0ABQ5YX16_9BURK</name>
<keyword evidence="3" id="KW-1185">Reference proteome</keyword>
<protein>
    <submittedName>
        <fullName evidence="2">Transposase</fullName>
    </submittedName>
</protein>
<proteinExistence type="predicted"/>
<organism evidence="2 3">
    <name type="scientific">Limnobacter litoralis</name>
    <dbReference type="NCBI Taxonomy" id="481366"/>
    <lineage>
        <taxon>Bacteria</taxon>
        <taxon>Pseudomonadati</taxon>
        <taxon>Pseudomonadota</taxon>
        <taxon>Betaproteobacteria</taxon>
        <taxon>Burkholderiales</taxon>
        <taxon>Burkholderiaceae</taxon>
        <taxon>Limnobacter</taxon>
    </lineage>
</organism>
<dbReference type="PANTHER" id="PTHR35004">
    <property type="entry name" value="TRANSPOSASE RV3428C-RELATED"/>
    <property type="match status" value="1"/>
</dbReference>
<dbReference type="InterPro" id="IPR047656">
    <property type="entry name" value="IS481-like_transpos"/>
</dbReference>
<evidence type="ECO:0000259" key="1">
    <source>
        <dbReference type="PROSITE" id="PS50994"/>
    </source>
</evidence>
<gene>
    <name evidence="2" type="ORF">GCM10007875_23800</name>
</gene>
<dbReference type="InterPro" id="IPR001584">
    <property type="entry name" value="Integrase_cat-core"/>
</dbReference>
<dbReference type="EMBL" id="BSOJ01000030">
    <property type="protein sequence ID" value="GLR27289.1"/>
    <property type="molecule type" value="Genomic_DNA"/>
</dbReference>
<evidence type="ECO:0000313" key="3">
    <source>
        <dbReference type="Proteomes" id="UP001156664"/>
    </source>
</evidence>
<sequence length="395" mass="45711">MPWSESTKMDEKLKFVARYLDGESITELCREFGISRVTGHKVISRYRESGLEALTDRSRRPVRFANQLPFQVEQQIVKIKQQWPLWGAPKIRERLISHFPDIPTPATSTVHAVLDRHGLVKSRKNRRHRAQGTALSTARSPNELCCVDYKGEFMLGDKRYCYPLTVTDFSSRYLLCCEAMESTREQMAITAFERLFRDYGLPQAIRSDNGVPFSSVHAIHGLSKLSVYWLRLGIAIERIKPGNPQQNGRHERMHRTLKQYCTRPAGMNMLQQQEKFEHFVQEYNHERPHQALDMKRPADLYVPSTRQYRGIEPVYYPFHDKTVTITACGRICIGRKKIHLSTVLAGHDVGLKQVDEHIWLVSFMNYDLGFFDLDSCRVEPIVNPFGPKVLTMSPE</sequence>
<dbReference type="Pfam" id="PF13518">
    <property type="entry name" value="HTH_28"/>
    <property type="match status" value="1"/>
</dbReference>
<dbReference type="InterPro" id="IPR009057">
    <property type="entry name" value="Homeodomain-like_sf"/>
</dbReference>
<dbReference type="InterPro" id="IPR055247">
    <property type="entry name" value="InsJ-like_HTH"/>
</dbReference>
<dbReference type="Gene3D" id="3.30.420.10">
    <property type="entry name" value="Ribonuclease H-like superfamily/Ribonuclease H"/>
    <property type="match status" value="1"/>
</dbReference>
<dbReference type="PROSITE" id="PS50994">
    <property type="entry name" value="INTEGRASE"/>
    <property type="match status" value="1"/>
</dbReference>
<dbReference type="Pfam" id="PF13683">
    <property type="entry name" value="rve_3"/>
    <property type="match status" value="1"/>
</dbReference>
<feature type="domain" description="Integrase catalytic" evidence="1">
    <location>
        <begin position="137"/>
        <end position="305"/>
    </location>
</feature>
<evidence type="ECO:0000313" key="2">
    <source>
        <dbReference type="EMBL" id="GLR27289.1"/>
    </source>
</evidence>
<dbReference type="SUPFAM" id="SSF46689">
    <property type="entry name" value="Homeodomain-like"/>
    <property type="match status" value="1"/>
</dbReference>
<dbReference type="Proteomes" id="UP001156664">
    <property type="component" value="Unassembled WGS sequence"/>
</dbReference>
<dbReference type="NCBIfam" id="NF033577">
    <property type="entry name" value="transpos_IS481"/>
    <property type="match status" value="1"/>
</dbReference>
<dbReference type="InterPro" id="IPR012337">
    <property type="entry name" value="RNaseH-like_sf"/>
</dbReference>
<dbReference type="InterPro" id="IPR036397">
    <property type="entry name" value="RNaseH_sf"/>
</dbReference>
<reference evidence="3" key="1">
    <citation type="journal article" date="2019" name="Int. J. Syst. Evol. Microbiol.">
        <title>The Global Catalogue of Microorganisms (GCM) 10K type strain sequencing project: providing services to taxonomists for standard genome sequencing and annotation.</title>
        <authorList>
            <consortium name="The Broad Institute Genomics Platform"/>
            <consortium name="The Broad Institute Genome Sequencing Center for Infectious Disease"/>
            <person name="Wu L."/>
            <person name="Ma J."/>
        </authorList>
    </citation>
    <scope>NUCLEOTIDE SEQUENCE [LARGE SCALE GENOMIC DNA]</scope>
    <source>
        <strain evidence="3">NBRC 105857</strain>
    </source>
</reference>
<comment type="caution">
    <text evidence="2">The sequence shown here is derived from an EMBL/GenBank/DDBJ whole genome shotgun (WGS) entry which is preliminary data.</text>
</comment>
<dbReference type="PANTHER" id="PTHR35004:SF6">
    <property type="entry name" value="TRANSPOSASE"/>
    <property type="match status" value="1"/>
</dbReference>